<sequence>MDGSNRDSSAAVISLEEVTAIEDERDELSVVEIPVIEESPGNVLSPANFTASPILDLGREFASSFNTQNFSWLYELPPQENTSPTILSQEIFDPSPYPETLTFVPSQQSNQTTSLNVAQLTGSLKHIFYKTLALKKPEKTLTKEKETKTGRCRTLGHRSSKRHVRKIQRLFNIFPRRAVREVLEDLSPSYDGTVEAVEEYLERTYHHSSPPPQQCHNARELYDTCD</sequence>
<dbReference type="Proteomes" id="UP001234178">
    <property type="component" value="Unassembled WGS sequence"/>
</dbReference>
<dbReference type="EMBL" id="JAOYFB010000006">
    <property type="protein sequence ID" value="KAK4017484.1"/>
    <property type="molecule type" value="Genomic_DNA"/>
</dbReference>
<evidence type="ECO:0000313" key="3">
    <source>
        <dbReference type="Proteomes" id="UP001234178"/>
    </source>
</evidence>
<accession>A0ABQ9ZY39</accession>
<keyword evidence="3" id="KW-1185">Reference proteome</keyword>
<reference evidence="2 3" key="1">
    <citation type="journal article" date="2023" name="Nucleic Acids Res.">
        <title>The hologenome of Daphnia magna reveals possible DNA methylation and microbiome-mediated evolution of the host genome.</title>
        <authorList>
            <person name="Chaturvedi A."/>
            <person name="Li X."/>
            <person name="Dhandapani V."/>
            <person name="Marshall H."/>
            <person name="Kissane S."/>
            <person name="Cuenca-Cambronero M."/>
            <person name="Asole G."/>
            <person name="Calvet F."/>
            <person name="Ruiz-Romero M."/>
            <person name="Marangio P."/>
            <person name="Guigo R."/>
            <person name="Rago D."/>
            <person name="Mirbahai L."/>
            <person name="Eastwood N."/>
            <person name="Colbourne J.K."/>
            <person name="Zhou J."/>
            <person name="Mallon E."/>
            <person name="Orsini L."/>
        </authorList>
    </citation>
    <scope>NUCLEOTIDE SEQUENCE [LARGE SCALE GENOMIC DNA]</scope>
    <source>
        <strain evidence="2">LRV0_1</strain>
    </source>
</reference>
<comment type="caution">
    <text evidence="2">The sequence shown here is derived from an EMBL/GenBank/DDBJ whole genome shotgun (WGS) entry which is preliminary data.</text>
</comment>
<evidence type="ECO:0000256" key="1">
    <source>
        <dbReference type="SAM" id="MobiDB-lite"/>
    </source>
</evidence>
<proteinExistence type="predicted"/>
<feature type="compositionally biased region" description="Basic and acidic residues" evidence="1">
    <location>
        <begin position="217"/>
        <end position="226"/>
    </location>
</feature>
<evidence type="ECO:0000313" key="2">
    <source>
        <dbReference type="EMBL" id="KAK4017484.1"/>
    </source>
</evidence>
<protein>
    <submittedName>
        <fullName evidence="2">Uncharacterized protein</fullName>
    </submittedName>
</protein>
<name>A0ABQ9ZY39_9CRUS</name>
<gene>
    <name evidence="2" type="ORF">OUZ56_032795</name>
</gene>
<feature type="region of interest" description="Disordered" evidence="1">
    <location>
        <begin position="204"/>
        <end position="226"/>
    </location>
</feature>
<organism evidence="2 3">
    <name type="scientific">Daphnia magna</name>
    <dbReference type="NCBI Taxonomy" id="35525"/>
    <lineage>
        <taxon>Eukaryota</taxon>
        <taxon>Metazoa</taxon>
        <taxon>Ecdysozoa</taxon>
        <taxon>Arthropoda</taxon>
        <taxon>Crustacea</taxon>
        <taxon>Branchiopoda</taxon>
        <taxon>Diplostraca</taxon>
        <taxon>Cladocera</taxon>
        <taxon>Anomopoda</taxon>
        <taxon>Daphniidae</taxon>
        <taxon>Daphnia</taxon>
    </lineage>
</organism>